<dbReference type="Pfam" id="PF25084">
    <property type="entry name" value="LbH_EIF2B"/>
    <property type="match status" value="1"/>
</dbReference>
<dbReference type="FunCoup" id="A0A1Y1Z3X5">
    <property type="interactions" value="486"/>
</dbReference>
<feature type="domain" description="Nucleotidyl transferase" evidence="10">
    <location>
        <begin position="26"/>
        <end position="156"/>
    </location>
</feature>
<evidence type="ECO:0000259" key="10">
    <source>
        <dbReference type="Pfam" id="PF00483"/>
    </source>
</evidence>
<comment type="subunit">
    <text evidence="9">Component of the translation initiation factor 2B (eIF2B) complex which is a heterodecamer of two sets of five different subunits: alpha, beta, gamma, delta and epsilon. Subunits alpha, beta and delta comprise a regulatory subcomplex and subunits epsilon and gamma comprise a catalytic subcomplex. Within the complex, the hexameric regulatory complex resides at the center, with the two heterodimeric catalytic subcomplexes bound on opposite sides.</text>
</comment>
<comment type="function">
    <text evidence="8">Acts as a component of the translation initiation factor 2B (eIF2B) complex, which catalyzes the exchange of GDP for GTP on the eukaryotic initiation factor 2 (eIF2) complex gamma subunit. Its guanine nucleotide exchange factor activity is repressed when bound to eIF2 complex phosphorylated on the alpha subunit, thereby limiting the amount of methionyl-initiator methionine tRNA available to the ribosome and consequently global translation is repressed.</text>
</comment>
<dbReference type="GO" id="GO:0002183">
    <property type="term" value="P:cytoplasmic translational initiation"/>
    <property type="evidence" value="ECO:0007669"/>
    <property type="project" value="TreeGrafter"/>
</dbReference>
<evidence type="ECO:0000256" key="2">
    <source>
        <dbReference type="ARBA" id="ARBA00007878"/>
    </source>
</evidence>
<dbReference type="CDD" id="cd04652">
    <property type="entry name" value="LbH_eIF2B_gamma_C"/>
    <property type="match status" value="1"/>
</dbReference>
<dbReference type="Proteomes" id="UP000193498">
    <property type="component" value="Unassembled WGS sequence"/>
</dbReference>
<dbReference type="PANTHER" id="PTHR45989:SF1">
    <property type="entry name" value="TRANSLATION INITIATION FACTOR EIF-2B SUBUNIT GAMMA"/>
    <property type="match status" value="1"/>
</dbReference>
<dbReference type="InParanoid" id="A0A1Y1Z3X5"/>
<evidence type="ECO:0000256" key="3">
    <source>
        <dbReference type="ARBA" id="ARBA00022490"/>
    </source>
</evidence>
<protein>
    <recommendedName>
        <fullName evidence="6">Translation initiation factor eIF2B subunit gamma</fullName>
    </recommendedName>
    <alternativeName>
        <fullName evidence="7">eIF2B GDP-GTP exchange factor subunit gamma</fullName>
    </alternativeName>
</protein>
<feature type="domain" description="EIF2B subunit epsilon/gamma LbH" evidence="11">
    <location>
        <begin position="336"/>
        <end position="428"/>
    </location>
</feature>
<dbReference type="InterPro" id="IPR056764">
    <property type="entry name" value="LbH_EIF2B3/5"/>
</dbReference>
<dbReference type="Gene3D" id="3.90.550.10">
    <property type="entry name" value="Spore Coat Polysaccharide Biosynthesis Protein SpsA, Chain A"/>
    <property type="match status" value="1"/>
</dbReference>
<evidence type="ECO:0000256" key="4">
    <source>
        <dbReference type="ARBA" id="ARBA00022540"/>
    </source>
</evidence>
<keyword evidence="13" id="KW-1185">Reference proteome</keyword>
<dbReference type="AlphaFoldDB" id="A0A1Y1Z3X5"/>
<dbReference type="GO" id="GO:0003743">
    <property type="term" value="F:translation initiation factor activity"/>
    <property type="evidence" value="ECO:0007669"/>
    <property type="project" value="UniProtKB-KW"/>
</dbReference>
<dbReference type="GO" id="GO:0005851">
    <property type="term" value="C:eukaryotic translation initiation factor 2B complex"/>
    <property type="evidence" value="ECO:0007669"/>
    <property type="project" value="TreeGrafter"/>
</dbReference>
<dbReference type="PANTHER" id="PTHR45989">
    <property type="entry name" value="TRANSLATION INITIATION FACTOR EIF-2B SUBUNIT GAMMA"/>
    <property type="match status" value="1"/>
</dbReference>
<evidence type="ECO:0000259" key="11">
    <source>
        <dbReference type="Pfam" id="PF25084"/>
    </source>
</evidence>
<name>A0A1Y1Z3X5_9FUNG</name>
<evidence type="ECO:0000256" key="5">
    <source>
        <dbReference type="ARBA" id="ARBA00022917"/>
    </source>
</evidence>
<dbReference type="SUPFAM" id="SSF53448">
    <property type="entry name" value="Nucleotide-diphospho-sugar transferases"/>
    <property type="match status" value="1"/>
</dbReference>
<evidence type="ECO:0000256" key="6">
    <source>
        <dbReference type="ARBA" id="ARBA00044196"/>
    </source>
</evidence>
<dbReference type="GO" id="GO:0005085">
    <property type="term" value="F:guanyl-nucleotide exchange factor activity"/>
    <property type="evidence" value="ECO:0007669"/>
    <property type="project" value="TreeGrafter"/>
</dbReference>
<sequence>MMFYDGSFGDGRKGPVPHERMTEFQAIVLAGHGNRMSPLTNEENLPKALLPVANKPLLWYPLNWLEKAGIKDIIVIAPSSASAKISHYLTSVYKKTSHVELVALEGYVGTVEALRQVKDKIRHDFIVMSCDLVFDLVPHDFLNFHRVNDSTMTSLFYEPIKSEGGGSSRDDDDMNQYVGVDPKDSRLIYSKAAIDVSDELVFRMSLLWKHPCINVYTTLRDAHLYIFKRWVMDLIVKQEKFLSIREDLVPYLTKIQYQAGLIEKDEIEKLIAHSSSQQDPFAYSSSRRVLEQDPVKCLVFFYRGGLCGRVNTVGTYFDMNRHMAKTSTDVRVPASAEINSKTQIGSDSIVGEGSRMGEKCSVKKSIIGAHCIIGKNVKISNTILMDYVQVADGAKLDGCVVCNGANIHEKAQLKDCEVGANVVVEKDTQAKSERFMDYPETNE</sequence>
<reference evidence="12 13" key="1">
    <citation type="submission" date="2016-07" db="EMBL/GenBank/DDBJ databases">
        <title>Pervasive Adenine N6-methylation of Active Genes in Fungi.</title>
        <authorList>
            <consortium name="DOE Joint Genome Institute"/>
            <person name="Mondo S.J."/>
            <person name="Dannebaum R.O."/>
            <person name="Kuo R.C."/>
            <person name="Labutti K."/>
            <person name="Haridas S."/>
            <person name="Kuo A."/>
            <person name="Salamov A."/>
            <person name="Ahrendt S.R."/>
            <person name="Lipzen A."/>
            <person name="Sullivan W."/>
            <person name="Andreopoulos W.B."/>
            <person name="Clum A."/>
            <person name="Lindquist E."/>
            <person name="Daum C."/>
            <person name="Ramamoorthy G.K."/>
            <person name="Gryganskyi A."/>
            <person name="Culley D."/>
            <person name="Magnuson J.K."/>
            <person name="James T.Y."/>
            <person name="O'Malley M.A."/>
            <person name="Stajich J.E."/>
            <person name="Spatafora J.W."/>
            <person name="Visel A."/>
            <person name="Grigoriev I.V."/>
        </authorList>
    </citation>
    <scope>NUCLEOTIDE SEQUENCE [LARGE SCALE GENOMIC DNA]</scope>
    <source>
        <strain evidence="12 13">CBS 931.73</strain>
    </source>
</reference>
<dbReference type="OrthoDB" id="10250549at2759"/>
<comment type="subcellular location">
    <subcellularLocation>
        <location evidence="1">Cytoplasm</location>
        <location evidence="1">Cytosol</location>
    </subcellularLocation>
</comment>
<evidence type="ECO:0000313" key="13">
    <source>
        <dbReference type="Proteomes" id="UP000193498"/>
    </source>
</evidence>
<evidence type="ECO:0000256" key="9">
    <source>
        <dbReference type="ARBA" id="ARBA00046432"/>
    </source>
</evidence>
<dbReference type="CDD" id="cd04198">
    <property type="entry name" value="eIF-2B_gamma_N"/>
    <property type="match status" value="1"/>
</dbReference>
<accession>A0A1Y1Z3X5</accession>
<evidence type="ECO:0000256" key="8">
    <source>
        <dbReference type="ARBA" id="ARBA00045373"/>
    </source>
</evidence>
<evidence type="ECO:0000256" key="7">
    <source>
        <dbReference type="ARBA" id="ARBA00044229"/>
    </source>
</evidence>
<keyword evidence="5" id="KW-0648">Protein biosynthesis</keyword>
<dbReference type="STRING" id="1314790.A0A1Y1Z3X5"/>
<organism evidence="12 13">
    <name type="scientific">Basidiobolus meristosporus CBS 931.73</name>
    <dbReference type="NCBI Taxonomy" id="1314790"/>
    <lineage>
        <taxon>Eukaryota</taxon>
        <taxon>Fungi</taxon>
        <taxon>Fungi incertae sedis</taxon>
        <taxon>Zoopagomycota</taxon>
        <taxon>Entomophthoromycotina</taxon>
        <taxon>Basidiobolomycetes</taxon>
        <taxon>Basidiobolales</taxon>
        <taxon>Basidiobolaceae</taxon>
        <taxon>Basidiobolus</taxon>
    </lineage>
</organism>
<keyword evidence="3" id="KW-0963">Cytoplasm</keyword>
<keyword evidence="4 12" id="KW-0396">Initiation factor</keyword>
<evidence type="ECO:0000256" key="1">
    <source>
        <dbReference type="ARBA" id="ARBA00004514"/>
    </source>
</evidence>
<evidence type="ECO:0000313" key="12">
    <source>
        <dbReference type="EMBL" id="ORY04814.1"/>
    </source>
</evidence>
<dbReference type="InterPro" id="IPR051960">
    <property type="entry name" value="eIF2B_gamma"/>
</dbReference>
<dbReference type="InterPro" id="IPR005835">
    <property type="entry name" value="NTP_transferase_dom"/>
</dbReference>
<dbReference type="GO" id="GO:0005829">
    <property type="term" value="C:cytosol"/>
    <property type="evidence" value="ECO:0007669"/>
    <property type="project" value="UniProtKB-SubCell"/>
</dbReference>
<proteinExistence type="inferred from homology"/>
<comment type="caution">
    <text evidence="12">The sequence shown here is derived from an EMBL/GenBank/DDBJ whole genome shotgun (WGS) entry which is preliminary data.</text>
</comment>
<dbReference type="Gene3D" id="2.160.10.10">
    <property type="entry name" value="Hexapeptide repeat proteins"/>
    <property type="match status" value="1"/>
</dbReference>
<dbReference type="EMBL" id="MCFE01000031">
    <property type="protein sequence ID" value="ORY04814.1"/>
    <property type="molecule type" value="Genomic_DNA"/>
</dbReference>
<dbReference type="Pfam" id="PF00483">
    <property type="entry name" value="NTP_transferase"/>
    <property type="match status" value="1"/>
</dbReference>
<dbReference type="InterPro" id="IPR029044">
    <property type="entry name" value="Nucleotide-diphossugar_trans"/>
</dbReference>
<comment type="similarity">
    <text evidence="2">Belongs to the eIF-2B gamma/epsilon subunits family.</text>
</comment>
<gene>
    <name evidence="12" type="ORF">K493DRAFT_253193</name>
</gene>